<reference evidence="2" key="1">
    <citation type="submission" date="2021-01" db="EMBL/GenBank/DDBJ databases">
        <title>Modified the classification status of verrucomicrobia.</title>
        <authorList>
            <person name="Feng X."/>
        </authorList>
    </citation>
    <scope>NUCLEOTIDE SEQUENCE</scope>
    <source>
        <strain evidence="2">KCTC 22041</strain>
    </source>
</reference>
<evidence type="ECO:0000313" key="2">
    <source>
        <dbReference type="EMBL" id="MBK1884170.1"/>
    </source>
</evidence>
<evidence type="ECO:0000313" key="3">
    <source>
        <dbReference type="Proteomes" id="UP000603141"/>
    </source>
</evidence>
<dbReference type="RefSeq" id="WP_200273111.1">
    <property type="nucleotide sequence ID" value="NZ_JAENIJ010000037.1"/>
</dbReference>
<sequence>MDINRDSVNKWLADMHRSQVWLADQCGVSKQAVSNWLREKNPQQISASAQITIRSLMEEDAVAQQAKPPHNLVLEFSDSEYAPIERAALKAGMTIREWVKTTLNDIVDMDVERFIEGLHTVSDSLLTFPEIPLHHAAAGLPASSDVEYFAPTKDLGKGRFACKLHGESMSPKFPDGSTVILRERGSLKNPTLKKGEIYLFVVNGEKTLKVYNTRVAKKAEIEAGISYVSVIDGKTKVKVLQSINPDFPEIVAKEPIEWLGWLDKDDQ</sequence>
<keyword evidence="3" id="KW-1185">Reference proteome</keyword>
<name>A0A934S6V1_9BACT</name>
<dbReference type="Pfam" id="PF00717">
    <property type="entry name" value="Peptidase_S24"/>
    <property type="match status" value="1"/>
</dbReference>
<feature type="domain" description="Peptidase S24/S26A/S26B/S26C" evidence="1">
    <location>
        <begin position="155"/>
        <end position="213"/>
    </location>
</feature>
<dbReference type="InterPro" id="IPR039418">
    <property type="entry name" value="LexA-like"/>
</dbReference>
<comment type="caution">
    <text evidence="2">The sequence shown here is derived from an EMBL/GenBank/DDBJ whole genome shotgun (WGS) entry which is preliminary data.</text>
</comment>
<dbReference type="InterPro" id="IPR010982">
    <property type="entry name" value="Lambda_DNA-bd_dom_sf"/>
</dbReference>
<dbReference type="InterPro" id="IPR036286">
    <property type="entry name" value="LexA/Signal_pep-like_sf"/>
</dbReference>
<proteinExistence type="predicted"/>
<dbReference type="AlphaFoldDB" id="A0A934S6V1"/>
<dbReference type="GO" id="GO:0003677">
    <property type="term" value="F:DNA binding"/>
    <property type="evidence" value="ECO:0007669"/>
    <property type="project" value="InterPro"/>
</dbReference>
<dbReference type="Proteomes" id="UP000603141">
    <property type="component" value="Unassembled WGS sequence"/>
</dbReference>
<dbReference type="CDD" id="cd06529">
    <property type="entry name" value="S24_LexA-like"/>
    <property type="match status" value="1"/>
</dbReference>
<dbReference type="Gene3D" id="2.10.109.10">
    <property type="entry name" value="Umud Fragment, subunit A"/>
    <property type="match status" value="1"/>
</dbReference>
<dbReference type="EMBL" id="JAENIJ010000037">
    <property type="protein sequence ID" value="MBK1884170.1"/>
    <property type="molecule type" value="Genomic_DNA"/>
</dbReference>
<organism evidence="2 3">
    <name type="scientific">Luteolibacter pohnpeiensis</name>
    <dbReference type="NCBI Taxonomy" id="454153"/>
    <lineage>
        <taxon>Bacteria</taxon>
        <taxon>Pseudomonadati</taxon>
        <taxon>Verrucomicrobiota</taxon>
        <taxon>Verrucomicrobiia</taxon>
        <taxon>Verrucomicrobiales</taxon>
        <taxon>Verrucomicrobiaceae</taxon>
        <taxon>Luteolibacter</taxon>
    </lineage>
</organism>
<gene>
    <name evidence="2" type="ORF">JIN85_17250</name>
</gene>
<protein>
    <submittedName>
        <fullName evidence="2">LexA family transcriptional regulator</fullName>
    </submittedName>
</protein>
<dbReference type="Gene3D" id="1.10.260.40">
    <property type="entry name" value="lambda repressor-like DNA-binding domains"/>
    <property type="match status" value="1"/>
</dbReference>
<dbReference type="InterPro" id="IPR015927">
    <property type="entry name" value="Peptidase_S24_S26A/B/C"/>
</dbReference>
<accession>A0A934S6V1</accession>
<evidence type="ECO:0000259" key="1">
    <source>
        <dbReference type="Pfam" id="PF00717"/>
    </source>
</evidence>
<dbReference type="SUPFAM" id="SSF51306">
    <property type="entry name" value="LexA/Signal peptidase"/>
    <property type="match status" value="1"/>
</dbReference>